<evidence type="ECO:0000256" key="3">
    <source>
        <dbReference type="ARBA" id="ARBA00022448"/>
    </source>
</evidence>
<comment type="subcellular location">
    <subcellularLocation>
        <location evidence="1">Cell membrane</location>
        <topology evidence="1">Multi-pass membrane protein</topology>
    </subcellularLocation>
</comment>
<keyword evidence="14" id="KW-1185">Reference proteome</keyword>
<evidence type="ECO:0000256" key="2">
    <source>
        <dbReference type="ARBA" id="ARBA00006434"/>
    </source>
</evidence>
<dbReference type="GO" id="GO:0005886">
    <property type="term" value="C:plasma membrane"/>
    <property type="evidence" value="ECO:0007669"/>
    <property type="project" value="UniProtKB-SubCell"/>
</dbReference>
<dbReference type="Gene3D" id="1.20.1730.10">
    <property type="entry name" value="Sodium/glucose cotransporter"/>
    <property type="match status" value="1"/>
</dbReference>
<keyword evidence="7" id="KW-0915">Sodium</keyword>
<feature type="transmembrane region" description="Helical" evidence="12">
    <location>
        <begin position="160"/>
        <end position="181"/>
    </location>
</feature>
<proteinExistence type="inferred from homology"/>
<protein>
    <recommendedName>
        <fullName evidence="15">Sodium/solute symporter</fullName>
    </recommendedName>
</protein>
<keyword evidence="5 12" id="KW-0812">Transmembrane</keyword>
<gene>
    <name evidence="13" type="ORF">PPYR_10821</name>
</gene>
<dbReference type="PANTHER" id="PTHR42985:SF21">
    <property type="entry name" value="SODIUM-DEPENDENT MULTIVITAMIN TRANSPORTER-LIKE PROTEIN"/>
    <property type="match status" value="1"/>
</dbReference>
<dbReference type="InterPro" id="IPR051163">
    <property type="entry name" value="Sodium:Solute_Symporter_SSF"/>
</dbReference>
<evidence type="ECO:0000256" key="7">
    <source>
        <dbReference type="ARBA" id="ARBA00023053"/>
    </source>
</evidence>
<dbReference type="InterPro" id="IPR001734">
    <property type="entry name" value="Na/solute_symporter"/>
</dbReference>
<dbReference type="Pfam" id="PF00474">
    <property type="entry name" value="SSF"/>
    <property type="match status" value="1"/>
</dbReference>
<dbReference type="PANTHER" id="PTHR42985">
    <property type="entry name" value="SODIUM-COUPLED MONOCARBOXYLATE TRANSPORTER"/>
    <property type="match status" value="1"/>
</dbReference>
<accession>A0A5N4AHC0</accession>
<dbReference type="InterPro" id="IPR038377">
    <property type="entry name" value="Na/Glc_symporter_sf"/>
</dbReference>
<evidence type="ECO:0000256" key="6">
    <source>
        <dbReference type="ARBA" id="ARBA00022989"/>
    </source>
</evidence>
<evidence type="ECO:0000256" key="12">
    <source>
        <dbReference type="SAM" id="Phobius"/>
    </source>
</evidence>
<dbReference type="GO" id="GO:0015293">
    <property type="term" value="F:symporter activity"/>
    <property type="evidence" value="ECO:0007669"/>
    <property type="project" value="TreeGrafter"/>
</dbReference>
<dbReference type="EMBL" id="VVIM01000007">
    <property type="protein sequence ID" value="KAB0796760.1"/>
    <property type="molecule type" value="Genomic_DNA"/>
</dbReference>
<evidence type="ECO:0000256" key="5">
    <source>
        <dbReference type="ARBA" id="ARBA00022692"/>
    </source>
</evidence>
<keyword evidence="4" id="KW-1003">Cell membrane</keyword>
<evidence type="ECO:0000256" key="4">
    <source>
        <dbReference type="ARBA" id="ARBA00022475"/>
    </source>
</evidence>
<name>A0A5N4AHC0_PHOPY</name>
<dbReference type="AlphaFoldDB" id="A0A5N4AHC0"/>
<evidence type="ECO:0008006" key="15">
    <source>
        <dbReference type="Google" id="ProtNLM"/>
    </source>
</evidence>
<keyword evidence="3" id="KW-0813">Transport</keyword>
<evidence type="ECO:0000313" key="14">
    <source>
        <dbReference type="Proteomes" id="UP000327044"/>
    </source>
</evidence>
<sequence length="222" mass="24436">MLPSTLSSSFNATATLIYKDFIVSFLSQTTSHQRRTTIIKMIVVILGIMIILLELIVKQVDGVFPFVTALVSLCGAPLLGLFTLGVLFPRANSKGALIGAVSAVLSTGWLVIGNITYSTRGLLRNERKPLSIAQCDVKLNRKLTSYASEEEVFILYRIAFWYYALAGTVITVTVGVVVSCCTKREGTINPTLVNPMVRRFLHTDTYPHVSYNADDVIVNEKI</sequence>
<evidence type="ECO:0000256" key="10">
    <source>
        <dbReference type="ARBA" id="ARBA00023201"/>
    </source>
</evidence>
<evidence type="ECO:0000313" key="13">
    <source>
        <dbReference type="EMBL" id="KAB0796760.1"/>
    </source>
</evidence>
<keyword evidence="9 12" id="KW-0472">Membrane</keyword>
<dbReference type="Proteomes" id="UP000327044">
    <property type="component" value="Unassembled WGS sequence"/>
</dbReference>
<feature type="transmembrane region" description="Helical" evidence="12">
    <location>
        <begin position="38"/>
        <end position="57"/>
    </location>
</feature>
<dbReference type="InParanoid" id="A0A5N4AHC0"/>
<dbReference type="PROSITE" id="PS50283">
    <property type="entry name" value="NA_SOLUT_SYMP_3"/>
    <property type="match status" value="1"/>
</dbReference>
<feature type="transmembrane region" description="Helical" evidence="12">
    <location>
        <begin position="63"/>
        <end position="88"/>
    </location>
</feature>
<keyword evidence="10" id="KW-0739">Sodium transport</keyword>
<comment type="similarity">
    <text evidence="2 11">Belongs to the sodium:solute symporter (SSF) (TC 2.A.21) family.</text>
</comment>
<reference evidence="13 14" key="1">
    <citation type="journal article" date="2018" name="Elife">
        <title>Firefly genomes illuminate parallel origins of bioluminescence in beetles.</title>
        <authorList>
            <person name="Fallon T.R."/>
            <person name="Lower S.E."/>
            <person name="Chang C.H."/>
            <person name="Bessho-Uehara M."/>
            <person name="Martin G.J."/>
            <person name="Bewick A.J."/>
            <person name="Behringer M."/>
            <person name="Debat H.J."/>
            <person name="Wong I."/>
            <person name="Day J.C."/>
            <person name="Suvorov A."/>
            <person name="Silva C.J."/>
            <person name="Stanger-Hall K.F."/>
            <person name="Hall D.W."/>
            <person name="Schmitz R.J."/>
            <person name="Nelson D.R."/>
            <person name="Lewis S.M."/>
            <person name="Shigenobu S."/>
            <person name="Bybee S.M."/>
            <person name="Larracuente A.M."/>
            <person name="Oba Y."/>
            <person name="Weng J.K."/>
        </authorList>
    </citation>
    <scope>NUCLEOTIDE SEQUENCE [LARGE SCALE GENOMIC DNA]</scope>
    <source>
        <strain evidence="13">1611_PpyrPB1</strain>
        <tissue evidence="13">Whole body</tissue>
    </source>
</reference>
<dbReference type="GO" id="GO:0006814">
    <property type="term" value="P:sodium ion transport"/>
    <property type="evidence" value="ECO:0007669"/>
    <property type="project" value="UniProtKB-KW"/>
</dbReference>
<dbReference type="OrthoDB" id="6606086at2759"/>
<keyword evidence="6 12" id="KW-1133">Transmembrane helix</keyword>
<evidence type="ECO:0000256" key="1">
    <source>
        <dbReference type="ARBA" id="ARBA00004651"/>
    </source>
</evidence>
<evidence type="ECO:0000256" key="11">
    <source>
        <dbReference type="RuleBase" id="RU362091"/>
    </source>
</evidence>
<feature type="transmembrane region" description="Helical" evidence="12">
    <location>
        <begin position="95"/>
        <end position="117"/>
    </location>
</feature>
<evidence type="ECO:0000256" key="8">
    <source>
        <dbReference type="ARBA" id="ARBA00023065"/>
    </source>
</evidence>
<keyword evidence="8" id="KW-0406">Ion transport</keyword>
<organism evidence="13 14">
    <name type="scientific">Photinus pyralis</name>
    <name type="common">Common eastern firefly</name>
    <name type="synonym">Lampyris pyralis</name>
    <dbReference type="NCBI Taxonomy" id="7054"/>
    <lineage>
        <taxon>Eukaryota</taxon>
        <taxon>Metazoa</taxon>
        <taxon>Ecdysozoa</taxon>
        <taxon>Arthropoda</taxon>
        <taxon>Hexapoda</taxon>
        <taxon>Insecta</taxon>
        <taxon>Pterygota</taxon>
        <taxon>Neoptera</taxon>
        <taxon>Endopterygota</taxon>
        <taxon>Coleoptera</taxon>
        <taxon>Polyphaga</taxon>
        <taxon>Elateriformia</taxon>
        <taxon>Elateroidea</taxon>
        <taxon>Lampyridae</taxon>
        <taxon>Lampyrinae</taxon>
        <taxon>Photinus</taxon>
    </lineage>
</organism>
<evidence type="ECO:0000256" key="9">
    <source>
        <dbReference type="ARBA" id="ARBA00023136"/>
    </source>
</evidence>
<comment type="caution">
    <text evidence="13">The sequence shown here is derived from an EMBL/GenBank/DDBJ whole genome shotgun (WGS) entry which is preliminary data.</text>
</comment>